<feature type="transmembrane region" description="Helical" evidence="7">
    <location>
        <begin position="46"/>
        <end position="65"/>
    </location>
</feature>
<evidence type="ECO:0000256" key="7">
    <source>
        <dbReference type="SAM" id="Phobius"/>
    </source>
</evidence>
<dbReference type="GO" id="GO:0005886">
    <property type="term" value="C:plasma membrane"/>
    <property type="evidence" value="ECO:0007669"/>
    <property type="project" value="UniProtKB-SubCell"/>
</dbReference>
<dbReference type="PIRSF" id="PIRSF006066">
    <property type="entry name" value="HI0050"/>
    <property type="match status" value="1"/>
</dbReference>
<feature type="transmembrane region" description="Helical" evidence="7">
    <location>
        <begin position="395"/>
        <end position="419"/>
    </location>
</feature>
<evidence type="ECO:0000313" key="9">
    <source>
        <dbReference type="EMBL" id="GAK56734.1"/>
    </source>
</evidence>
<dbReference type="Pfam" id="PF06808">
    <property type="entry name" value="DctM"/>
    <property type="match status" value="1"/>
</dbReference>
<protein>
    <submittedName>
        <fullName evidence="9">TRAP dicarboxylate transporter, DctM subunit</fullName>
    </submittedName>
</protein>
<gene>
    <name evidence="9" type="ORF">U27_03698</name>
</gene>
<evidence type="ECO:0000313" key="10">
    <source>
        <dbReference type="Proteomes" id="UP000030661"/>
    </source>
</evidence>
<feature type="transmembrane region" description="Helical" evidence="7">
    <location>
        <begin position="169"/>
        <end position="191"/>
    </location>
</feature>
<dbReference type="InterPro" id="IPR010656">
    <property type="entry name" value="DctM"/>
</dbReference>
<dbReference type="NCBIfam" id="TIGR00786">
    <property type="entry name" value="dctM"/>
    <property type="match status" value="1"/>
</dbReference>
<comment type="subcellular location">
    <subcellularLocation>
        <location evidence="1">Cell inner membrane</location>
        <topology evidence="1">Multi-pass membrane protein</topology>
    </subcellularLocation>
</comment>
<feature type="transmembrane region" description="Helical" evidence="7">
    <location>
        <begin position="101"/>
        <end position="122"/>
    </location>
</feature>
<feature type="transmembrane region" description="Helical" evidence="7">
    <location>
        <begin position="239"/>
        <end position="258"/>
    </location>
</feature>
<dbReference type="HOGENOM" id="CLU_019824_4_1_0"/>
<keyword evidence="4 7" id="KW-0812">Transmembrane</keyword>
<dbReference type="EMBL" id="DF820465">
    <property type="protein sequence ID" value="GAK56734.1"/>
    <property type="molecule type" value="Genomic_DNA"/>
</dbReference>
<dbReference type="PANTHER" id="PTHR33362">
    <property type="entry name" value="SIALIC ACID TRAP TRANSPORTER PERMEASE PROTEIN SIAT-RELATED"/>
    <property type="match status" value="1"/>
</dbReference>
<dbReference type="STRING" id="1499967.U27_03698"/>
<name>A0A081BWM9_VECG1</name>
<keyword evidence="3" id="KW-0997">Cell inner membrane</keyword>
<evidence type="ECO:0000256" key="4">
    <source>
        <dbReference type="ARBA" id="ARBA00022692"/>
    </source>
</evidence>
<feature type="transmembrane region" description="Helical" evidence="7">
    <location>
        <begin position="211"/>
        <end position="233"/>
    </location>
</feature>
<feature type="domain" description="TRAP C4-dicarboxylate transport system permease DctM subunit" evidence="8">
    <location>
        <begin position="7"/>
        <end position="415"/>
    </location>
</feature>
<evidence type="ECO:0000256" key="5">
    <source>
        <dbReference type="ARBA" id="ARBA00022989"/>
    </source>
</evidence>
<evidence type="ECO:0000259" key="8">
    <source>
        <dbReference type="Pfam" id="PF06808"/>
    </source>
</evidence>
<evidence type="ECO:0000256" key="2">
    <source>
        <dbReference type="ARBA" id="ARBA00022475"/>
    </source>
</evidence>
<keyword evidence="6 7" id="KW-0472">Membrane</keyword>
<proteinExistence type="predicted"/>
<feature type="transmembrane region" description="Helical" evidence="7">
    <location>
        <begin position="353"/>
        <end position="375"/>
    </location>
</feature>
<sequence>MITALLLFFLTLIVLTVPVAYALGLASTFWIWLTEAVPFILIPQRMYTGLDSFPLIAIPFFILAGKFMAVGGTSDRLIKVALVLVGRFRGGLAYVNIVASMFFAGITGSATADSSSIGGVLIPSMIKRGYDKDVTVAVTATSSTIGILIPPSIPMVIYGILMDQSIGRLFVAGALPGVLVGLILMAVTFLLARKRGYPKEPPYNFQESIKIFIEGILPMLTIVIVLGGIIWGIVTPTEAAVLAVFYAFFLGFFVYRSLTLAMLPRLLLETILLNGIVMLMVSAATIFSWIITSQQVPRLIGDFLMGMTQNRFILLFIFNLVLLVAGALLDLTPAMIIFIPVLAPLARYVGVDLIHFGVIVVTNLGIGLFTPPVGACLFVSCSIAEVNMSDILKGFIPYFVGMFIALMLITYFPELSLWLPSLMR</sequence>
<accession>A0A081BWM9</accession>
<keyword evidence="5 7" id="KW-1133">Transmembrane helix</keyword>
<keyword evidence="10" id="KW-1185">Reference proteome</keyword>
<evidence type="ECO:0000256" key="3">
    <source>
        <dbReference type="ARBA" id="ARBA00022519"/>
    </source>
</evidence>
<organism evidence="9">
    <name type="scientific">Vecturithrix granuli</name>
    <dbReference type="NCBI Taxonomy" id="1499967"/>
    <lineage>
        <taxon>Bacteria</taxon>
        <taxon>Candidatus Moduliflexota</taxon>
        <taxon>Candidatus Vecturitrichia</taxon>
        <taxon>Candidatus Vecturitrichales</taxon>
        <taxon>Candidatus Vecturitrichaceae</taxon>
        <taxon>Candidatus Vecturithrix</taxon>
    </lineage>
</organism>
<dbReference type="InterPro" id="IPR004681">
    <property type="entry name" value="TRAP_DctM"/>
</dbReference>
<dbReference type="Proteomes" id="UP000030661">
    <property type="component" value="Unassembled WGS sequence"/>
</dbReference>
<evidence type="ECO:0000256" key="6">
    <source>
        <dbReference type="ARBA" id="ARBA00023136"/>
    </source>
</evidence>
<reference evidence="9" key="1">
    <citation type="journal article" date="2015" name="PeerJ">
        <title>First genomic representation of candidate bacterial phylum KSB3 points to enhanced environmental sensing as a trigger of wastewater bulking.</title>
        <authorList>
            <person name="Sekiguchi Y."/>
            <person name="Ohashi A."/>
            <person name="Parks D.H."/>
            <person name="Yamauchi T."/>
            <person name="Tyson G.W."/>
            <person name="Hugenholtz P."/>
        </authorList>
    </citation>
    <scope>NUCLEOTIDE SEQUENCE [LARGE SCALE GENOMIC DNA]</scope>
</reference>
<evidence type="ECO:0000256" key="1">
    <source>
        <dbReference type="ARBA" id="ARBA00004429"/>
    </source>
</evidence>
<feature type="transmembrane region" description="Helical" evidence="7">
    <location>
        <begin position="312"/>
        <end position="341"/>
    </location>
</feature>
<keyword evidence="2" id="KW-1003">Cell membrane</keyword>
<feature type="transmembrane region" description="Helical" evidence="7">
    <location>
        <begin position="134"/>
        <end position="157"/>
    </location>
</feature>
<dbReference type="AlphaFoldDB" id="A0A081BWM9"/>
<feature type="transmembrane region" description="Helical" evidence="7">
    <location>
        <begin position="270"/>
        <end position="292"/>
    </location>
</feature>
<dbReference type="GO" id="GO:0022857">
    <property type="term" value="F:transmembrane transporter activity"/>
    <property type="evidence" value="ECO:0007669"/>
    <property type="project" value="TreeGrafter"/>
</dbReference>
<dbReference type="eggNOG" id="COG1593">
    <property type="taxonomic scope" value="Bacteria"/>
</dbReference>
<dbReference type="PANTHER" id="PTHR33362:SF3">
    <property type="entry name" value="SIALIC ACID TRAP TRANSPORTER PERMEASE PROTEIN SIAT"/>
    <property type="match status" value="1"/>
</dbReference>